<protein>
    <submittedName>
        <fullName evidence="1">DUF488 family protein</fullName>
    </submittedName>
</protein>
<dbReference type="PANTHER" id="PTHR36849">
    <property type="entry name" value="CYTOPLASMIC PROTEIN-RELATED"/>
    <property type="match status" value="1"/>
</dbReference>
<name>A0A6I6D3W0_9GAMM</name>
<sequence>MSKVRTKRVYDPAEREGGYRVLVDRLWPRGVKKTDLKHDEWLKHVAPSGALRRWFGHDPERFDEFARRYRKELEGNQEAERLAQIAAERTVTLLYAAKDQEHNHAIVLADYLSE</sequence>
<dbReference type="RefSeq" id="WP_156228133.1">
    <property type="nucleotide sequence ID" value="NZ_CP046415.1"/>
</dbReference>
<organism evidence="1 2">
    <name type="scientific">Guyparkeria halophila</name>
    <dbReference type="NCBI Taxonomy" id="47960"/>
    <lineage>
        <taxon>Bacteria</taxon>
        <taxon>Pseudomonadati</taxon>
        <taxon>Pseudomonadota</taxon>
        <taxon>Gammaproteobacteria</taxon>
        <taxon>Chromatiales</taxon>
        <taxon>Thioalkalibacteraceae</taxon>
        <taxon>Guyparkeria</taxon>
    </lineage>
</organism>
<proteinExistence type="predicted"/>
<dbReference type="KEGG" id="ghl:GM160_03545"/>
<evidence type="ECO:0000313" key="2">
    <source>
        <dbReference type="Proteomes" id="UP000427716"/>
    </source>
</evidence>
<dbReference type="Proteomes" id="UP000427716">
    <property type="component" value="Chromosome"/>
</dbReference>
<dbReference type="EMBL" id="CP046415">
    <property type="protein sequence ID" value="QGT78041.1"/>
    <property type="molecule type" value="Genomic_DNA"/>
</dbReference>
<evidence type="ECO:0000313" key="1">
    <source>
        <dbReference type="EMBL" id="QGT78041.1"/>
    </source>
</evidence>
<dbReference type="PANTHER" id="PTHR36849:SF1">
    <property type="entry name" value="CYTOPLASMIC PROTEIN"/>
    <property type="match status" value="1"/>
</dbReference>
<keyword evidence="2" id="KW-1185">Reference proteome</keyword>
<dbReference type="AlphaFoldDB" id="A0A6I6D3W0"/>
<reference evidence="1 2" key="1">
    <citation type="submission" date="2019-11" db="EMBL/GenBank/DDBJ databases">
        <authorList>
            <person name="Zhang J."/>
            <person name="Sun C."/>
        </authorList>
    </citation>
    <scope>NUCLEOTIDE SEQUENCE [LARGE SCALE GENOMIC DNA]</scope>
    <source>
        <strain evidence="2">sp2</strain>
    </source>
</reference>
<accession>A0A6I6D3W0</accession>
<gene>
    <name evidence="1" type="ORF">GM160_03545</name>
</gene>
<dbReference type="InterPro" id="IPR052552">
    <property type="entry name" value="YeaO-like"/>
</dbReference>
<dbReference type="Pfam" id="PF22752">
    <property type="entry name" value="DUF488-N3i"/>
    <property type="match status" value="1"/>
</dbReference>